<dbReference type="PANTHER" id="PTHR43179">
    <property type="entry name" value="RHAMNOSYLTRANSFERASE WBBL"/>
    <property type="match status" value="1"/>
</dbReference>
<sequence length="308" mass="35690">MGMAMEIDVACIIVLYQTDDSFFNNLDLVRRQVQKVYLIDNGCSKQFTIKLQKIIKNSNDNLSYKKAETNVGLAKAQNIGIKKAISDGFKSILFLDDDSTPDREMITSLATHLRENKNVGIVAPDIVHSSGGKQKYWVKEKSGFWRRRGFKEGESFFGEVNTVIASGSLISVKVIKKIGLMREDYFIDYIDIEYCLRVRSFQFKIHVLKNAKLLHQLGERTTYKPLGFEISPTNHSSLRKYYMTRNRILTWKLYAKKIPSWFLIDLLNFFFDTTRTLFLEKQKYQKLKSICKGFKEGLQLESPPIIYP</sequence>
<accession>A0A4R9JXK3</accession>
<dbReference type="InterPro" id="IPR029044">
    <property type="entry name" value="Nucleotide-diphossugar_trans"/>
</dbReference>
<dbReference type="GO" id="GO:0016757">
    <property type="term" value="F:glycosyltransferase activity"/>
    <property type="evidence" value="ECO:0007669"/>
    <property type="project" value="UniProtKB-KW"/>
</dbReference>
<dbReference type="PANTHER" id="PTHR43179:SF12">
    <property type="entry name" value="GALACTOFURANOSYLTRANSFERASE GLFT2"/>
    <property type="match status" value="1"/>
</dbReference>
<reference evidence="5" key="1">
    <citation type="journal article" date="2019" name="PLoS Negl. Trop. Dis.">
        <title>Revisiting the worldwide diversity of Leptospira species in the environment.</title>
        <authorList>
            <person name="Vincent A.T."/>
            <person name="Schiettekatte O."/>
            <person name="Bourhy P."/>
            <person name="Veyrier F.J."/>
            <person name="Picardeau M."/>
        </authorList>
    </citation>
    <scope>NUCLEOTIDE SEQUENCE [LARGE SCALE GENOMIC DNA]</scope>
    <source>
        <strain evidence="5">201702476</strain>
    </source>
</reference>
<dbReference type="Proteomes" id="UP000297693">
    <property type="component" value="Unassembled WGS sequence"/>
</dbReference>
<dbReference type="InterPro" id="IPR001173">
    <property type="entry name" value="Glyco_trans_2-like"/>
</dbReference>
<evidence type="ECO:0000259" key="4">
    <source>
        <dbReference type="Pfam" id="PF00535"/>
    </source>
</evidence>
<organism evidence="5 6">
    <name type="scientific">Leptospira ognonensis</name>
    <dbReference type="NCBI Taxonomy" id="2484945"/>
    <lineage>
        <taxon>Bacteria</taxon>
        <taxon>Pseudomonadati</taxon>
        <taxon>Spirochaetota</taxon>
        <taxon>Spirochaetia</taxon>
        <taxon>Leptospirales</taxon>
        <taxon>Leptospiraceae</taxon>
        <taxon>Leptospira</taxon>
    </lineage>
</organism>
<keyword evidence="3 5" id="KW-0808">Transferase</keyword>
<evidence type="ECO:0000256" key="1">
    <source>
        <dbReference type="ARBA" id="ARBA00006739"/>
    </source>
</evidence>
<protein>
    <submittedName>
        <fullName evidence="5">Glycosyltransferase family 2 protein</fullName>
    </submittedName>
</protein>
<dbReference type="SUPFAM" id="SSF53448">
    <property type="entry name" value="Nucleotide-diphospho-sugar transferases"/>
    <property type="match status" value="1"/>
</dbReference>
<dbReference type="CDD" id="cd02526">
    <property type="entry name" value="GT2_RfbF_like"/>
    <property type="match status" value="1"/>
</dbReference>
<dbReference type="OrthoDB" id="9771846at2"/>
<dbReference type="AlphaFoldDB" id="A0A4R9JXK3"/>
<name>A0A4R9JXK3_9LEPT</name>
<evidence type="ECO:0000256" key="2">
    <source>
        <dbReference type="ARBA" id="ARBA00022676"/>
    </source>
</evidence>
<evidence type="ECO:0000313" key="5">
    <source>
        <dbReference type="EMBL" id="TGL57212.1"/>
    </source>
</evidence>
<proteinExistence type="inferred from homology"/>
<evidence type="ECO:0000256" key="3">
    <source>
        <dbReference type="ARBA" id="ARBA00022679"/>
    </source>
</evidence>
<keyword evidence="2" id="KW-0328">Glycosyltransferase</keyword>
<dbReference type="EMBL" id="RQGD01000035">
    <property type="protein sequence ID" value="TGL57212.1"/>
    <property type="molecule type" value="Genomic_DNA"/>
</dbReference>
<gene>
    <name evidence="5" type="ORF">EHQ58_12970</name>
</gene>
<comment type="caution">
    <text evidence="5">The sequence shown here is derived from an EMBL/GenBank/DDBJ whole genome shotgun (WGS) entry which is preliminary data.</text>
</comment>
<feature type="domain" description="Glycosyltransferase 2-like" evidence="4">
    <location>
        <begin position="24"/>
        <end position="178"/>
    </location>
</feature>
<dbReference type="Gene3D" id="3.90.550.10">
    <property type="entry name" value="Spore Coat Polysaccharide Biosynthesis Protein SpsA, Chain A"/>
    <property type="match status" value="1"/>
</dbReference>
<keyword evidence="6" id="KW-1185">Reference proteome</keyword>
<dbReference type="Pfam" id="PF00535">
    <property type="entry name" value="Glycos_transf_2"/>
    <property type="match status" value="1"/>
</dbReference>
<comment type="similarity">
    <text evidence="1">Belongs to the glycosyltransferase 2 family.</text>
</comment>
<evidence type="ECO:0000313" key="6">
    <source>
        <dbReference type="Proteomes" id="UP000297693"/>
    </source>
</evidence>